<dbReference type="RefSeq" id="WP_005994067.1">
    <property type="nucleotide sequence ID" value="NZ_AECZ01000014.1"/>
</dbReference>
<evidence type="ECO:0000313" key="2">
    <source>
        <dbReference type="Proteomes" id="UP000006250"/>
    </source>
</evidence>
<gene>
    <name evidence="1" type="ORF">DesfrDRAFT_2340</name>
</gene>
<accession>E1JXJ1</accession>
<evidence type="ECO:0000313" key="1">
    <source>
        <dbReference type="EMBL" id="EFL50968.1"/>
    </source>
</evidence>
<protein>
    <submittedName>
        <fullName evidence="1">Uncharacterized protein</fullName>
    </submittedName>
</protein>
<dbReference type="OrthoDB" id="5459694at2"/>
<dbReference type="Proteomes" id="UP000006250">
    <property type="component" value="Unassembled WGS sequence"/>
</dbReference>
<name>E1JXJ1_SOLFR</name>
<organism evidence="1 2">
    <name type="scientific">Solidesulfovibrio fructosivorans JJ]</name>
    <dbReference type="NCBI Taxonomy" id="596151"/>
    <lineage>
        <taxon>Bacteria</taxon>
        <taxon>Pseudomonadati</taxon>
        <taxon>Thermodesulfobacteriota</taxon>
        <taxon>Desulfovibrionia</taxon>
        <taxon>Desulfovibrionales</taxon>
        <taxon>Desulfovibrionaceae</taxon>
        <taxon>Solidesulfovibrio</taxon>
    </lineage>
</organism>
<dbReference type="EMBL" id="AECZ01000014">
    <property type="protein sequence ID" value="EFL50968.1"/>
    <property type="molecule type" value="Genomic_DNA"/>
</dbReference>
<dbReference type="STRING" id="596151.DesfrDRAFT_2340"/>
<comment type="caution">
    <text evidence="1">The sequence shown here is derived from an EMBL/GenBank/DDBJ whole genome shotgun (WGS) entry which is preliminary data.</text>
</comment>
<reference evidence="1 2" key="1">
    <citation type="submission" date="2010-08" db="EMBL/GenBank/DDBJ databases">
        <title>The draft genome of Desulfovibrio fructosovorans JJ.</title>
        <authorList>
            <consortium name="US DOE Joint Genome Institute (JGI-PGF)"/>
            <person name="Lucas S."/>
            <person name="Copeland A."/>
            <person name="Lapidus A."/>
            <person name="Cheng J.-F."/>
            <person name="Bruce D."/>
            <person name="Goodwin L."/>
            <person name="Pitluck S."/>
            <person name="Land M.L."/>
            <person name="Hauser L."/>
            <person name="Chang Y.-J."/>
            <person name="Jeffries C."/>
            <person name="Wall J.D."/>
            <person name="Stahl D.A."/>
            <person name="Arkin A.P."/>
            <person name="Dehal P."/>
            <person name="Stolyar S.M."/>
            <person name="Hazen T.C."/>
            <person name="Woyke T.J."/>
        </authorList>
    </citation>
    <scope>NUCLEOTIDE SEQUENCE [LARGE SCALE GENOMIC DNA]</scope>
    <source>
        <strain evidence="1 2">JJ</strain>
    </source>
</reference>
<sequence>MDDFPRITIMGSEAGYSLMTQTLDHVADLRSFAVPSYASGPDGLPSKDALGAYASGIGSLADANA</sequence>
<dbReference type="AlphaFoldDB" id="E1JXJ1"/>
<proteinExistence type="predicted"/>
<keyword evidence="2" id="KW-1185">Reference proteome</keyword>